<feature type="transmembrane region" description="Helical" evidence="7">
    <location>
        <begin position="34"/>
        <end position="53"/>
    </location>
</feature>
<feature type="transmembrane region" description="Helical" evidence="7">
    <location>
        <begin position="119"/>
        <end position="146"/>
    </location>
</feature>
<protein>
    <submittedName>
        <fullName evidence="9">MFS transporter</fullName>
    </submittedName>
</protein>
<dbReference type="CDD" id="cd17369">
    <property type="entry name" value="MFS_ShiA_like"/>
    <property type="match status" value="1"/>
</dbReference>
<comment type="caution">
    <text evidence="9">The sequence shown here is derived from an EMBL/GenBank/DDBJ whole genome shotgun (WGS) entry which is preliminary data.</text>
</comment>
<evidence type="ECO:0000313" key="10">
    <source>
        <dbReference type="Proteomes" id="UP000192448"/>
    </source>
</evidence>
<organism evidence="9 10">
    <name type="scientific">Mycobacterium aquaticum</name>
    <dbReference type="NCBI Taxonomy" id="1927124"/>
    <lineage>
        <taxon>Bacteria</taxon>
        <taxon>Bacillati</taxon>
        <taxon>Actinomycetota</taxon>
        <taxon>Actinomycetes</taxon>
        <taxon>Mycobacteriales</taxon>
        <taxon>Mycobacteriaceae</taxon>
        <taxon>Mycobacterium</taxon>
    </lineage>
</organism>
<evidence type="ECO:0000256" key="4">
    <source>
        <dbReference type="ARBA" id="ARBA00022692"/>
    </source>
</evidence>
<dbReference type="STRING" id="1927124.BST13_02595"/>
<dbReference type="EMBL" id="MVHF01000002">
    <property type="protein sequence ID" value="ORA39176.1"/>
    <property type="molecule type" value="Genomic_DNA"/>
</dbReference>
<comment type="subcellular location">
    <subcellularLocation>
        <location evidence="1">Cell membrane</location>
        <topology evidence="1">Multi-pass membrane protein</topology>
    </subcellularLocation>
</comment>
<keyword evidence="2" id="KW-0813">Transport</keyword>
<evidence type="ECO:0000313" key="9">
    <source>
        <dbReference type="EMBL" id="ORA39176.1"/>
    </source>
</evidence>
<dbReference type="GO" id="GO:0005886">
    <property type="term" value="C:plasma membrane"/>
    <property type="evidence" value="ECO:0007669"/>
    <property type="project" value="UniProtKB-SubCell"/>
</dbReference>
<feature type="transmembrane region" description="Helical" evidence="7">
    <location>
        <begin position="385"/>
        <end position="402"/>
    </location>
</feature>
<gene>
    <name evidence="9" type="ORF">BST13_02595</name>
</gene>
<dbReference type="RefSeq" id="WP_083160318.1">
    <property type="nucleotide sequence ID" value="NZ_MVHF01000002.1"/>
</dbReference>
<feature type="transmembrane region" description="Helical" evidence="7">
    <location>
        <begin position="167"/>
        <end position="186"/>
    </location>
</feature>
<dbReference type="InterPro" id="IPR020846">
    <property type="entry name" value="MFS_dom"/>
</dbReference>
<dbReference type="AlphaFoldDB" id="A0A1X0BBG9"/>
<feature type="transmembrane region" description="Helical" evidence="7">
    <location>
        <begin position="314"/>
        <end position="333"/>
    </location>
</feature>
<sequence length="446" mass="46529">MEILIPRSASPTVDDTVQRRRVVKASVAGTVIEWYDFTLYGLAAALVFAKLYFPGAGPLAGTLAALGTFAVGLAARPIGGLVFAHFGDRIGRKPMLLMTLLVMGTSTTLIGALPTAQSIGIWAPIALVALRLLQGAGAGAEFAGAITMVTESSSANNRARSAAYPGAAIYVGTGGATVLFALLSLMPDDLFRSWGWRIPFLASAVIVLVAVYLRLRVEETSAFRHAELAGAVDRAPVAVAVRHHWRKILCGLAVFTFVIPWAYVMQVFALSYVTKTLGVDATAALVGLIVAELLAIPVIIGFGVLADRVGRKPVLTFGAIFGVLFPLPMFAMFETGSPWLVGLALTLGICVVQGSTSGPAGALLSELFPTDIRWSGIAISREIPAAVVGGTIPLVATALVAAGDGKSWLVAGYLIVLSLIGLVGIRLLPETLGRSIDTTVTAAGHR</sequence>
<feature type="transmembrane region" description="Helical" evidence="7">
    <location>
        <begin position="59"/>
        <end position="83"/>
    </location>
</feature>
<dbReference type="InterPro" id="IPR036259">
    <property type="entry name" value="MFS_trans_sf"/>
</dbReference>
<dbReference type="Gene3D" id="1.20.1250.20">
    <property type="entry name" value="MFS general substrate transporter like domains"/>
    <property type="match status" value="1"/>
</dbReference>
<keyword evidence="5 7" id="KW-1133">Transmembrane helix</keyword>
<keyword evidence="4 7" id="KW-0812">Transmembrane</keyword>
<evidence type="ECO:0000256" key="1">
    <source>
        <dbReference type="ARBA" id="ARBA00004651"/>
    </source>
</evidence>
<dbReference type="GO" id="GO:0022857">
    <property type="term" value="F:transmembrane transporter activity"/>
    <property type="evidence" value="ECO:0007669"/>
    <property type="project" value="InterPro"/>
</dbReference>
<evidence type="ECO:0000256" key="2">
    <source>
        <dbReference type="ARBA" id="ARBA00022448"/>
    </source>
</evidence>
<dbReference type="PROSITE" id="PS50850">
    <property type="entry name" value="MFS"/>
    <property type="match status" value="1"/>
</dbReference>
<evidence type="ECO:0000256" key="3">
    <source>
        <dbReference type="ARBA" id="ARBA00022475"/>
    </source>
</evidence>
<keyword evidence="6 7" id="KW-0472">Membrane</keyword>
<feature type="transmembrane region" description="Helical" evidence="7">
    <location>
        <begin position="281"/>
        <end position="302"/>
    </location>
</feature>
<dbReference type="OrthoDB" id="8953821at2"/>
<feature type="transmembrane region" description="Helical" evidence="7">
    <location>
        <begin position="408"/>
        <end position="428"/>
    </location>
</feature>
<evidence type="ECO:0000259" key="8">
    <source>
        <dbReference type="PROSITE" id="PS50850"/>
    </source>
</evidence>
<reference evidence="9 10" key="1">
    <citation type="submission" date="2017-02" db="EMBL/GenBank/DDBJ databases">
        <title>The new phylogeny of genus Mycobacterium.</title>
        <authorList>
            <person name="Tortoli E."/>
            <person name="Trovato A."/>
            <person name="Cirillo D.M."/>
        </authorList>
    </citation>
    <scope>NUCLEOTIDE SEQUENCE [LARGE SCALE GENOMIC DNA]</scope>
    <source>
        <strain evidence="9 10">RW6</strain>
    </source>
</reference>
<evidence type="ECO:0000256" key="6">
    <source>
        <dbReference type="ARBA" id="ARBA00023136"/>
    </source>
</evidence>
<dbReference type="PANTHER" id="PTHR43045:SF1">
    <property type="entry name" value="SHIKIMATE TRANSPORTER"/>
    <property type="match status" value="1"/>
</dbReference>
<name>A0A1X0BBG9_9MYCO</name>
<evidence type="ECO:0000256" key="7">
    <source>
        <dbReference type="SAM" id="Phobius"/>
    </source>
</evidence>
<dbReference type="InterPro" id="IPR011701">
    <property type="entry name" value="MFS"/>
</dbReference>
<keyword evidence="3" id="KW-1003">Cell membrane</keyword>
<feature type="domain" description="Major facilitator superfamily (MFS) profile" evidence="8">
    <location>
        <begin position="22"/>
        <end position="436"/>
    </location>
</feature>
<keyword evidence="10" id="KW-1185">Reference proteome</keyword>
<feature type="transmembrane region" description="Helical" evidence="7">
    <location>
        <begin position="95"/>
        <end position="113"/>
    </location>
</feature>
<dbReference type="Pfam" id="PF07690">
    <property type="entry name" value="MFS_1"/>
    <property type="match status" value="1"/>
</dbReference>
<dbReference type="Proteomes" id="UP000192448">
    <property type="component" value="Unassembled WGS sequence"/>
</dbReference>
<dbReference type="PANTHER" id="PTHR43045">
    <property type="entry name" value="SHIKIMATE TRANSPORTER"/>
    <property type="match status" value="1"/>
</dbReference>
<dbReference type="SUPFAM" id="SSF103473">
    <property type="entry name" value="MFS general substrate transporter"/>
    <property type="match status" value="1"/>
</dbReference>
<proteinExistence type="predicted"/>
<accession>A0A1X0BBG9</accession>
<feature type="transmembrane region" description="Helical" evidence="7">
    <location>
        <begin position="198"/>
        <end position="215"/>
    </location>
</feature>
<feature type="transmembrane region" description="Helical" evidence="7">
    <location>
        <begin position="339"/>
        <end position="364"/>
    </location>
</feature>
<feature type="transmembrane region" description="Helical" evidence="7">
    <location>
        <begin position="248"/>
        <end position="269"/>
    </location>
</feature>
<evidence type="ECO:0000256" key="5">
    <source>
        <dbReference type="ARBA" id="ARBA00022989"/>
    </source>
</evidence>